<accession>A0AAV3UIG4</accession>
<dbReference type="RefSeq" id="WP_227777365.1">
    <property type="nucleotide sequence ID" value="NZ_BAABKX010000009.1"/>
</dbReference>
<dbReference type="NCBIfam" id="TIGR02262">
    <property type="entry name" value="benz_CoA_lig"/>
    <property type="match status" value="1"/>
</dbReference>
<evidence type="ECO:0000313" key="4">
    <source>
        <dbReference type="EMBL" id="GAA5051787.1"/>
    </source>
</evidence>
<dbReference type="Gene3D" id="3.30.300.30">
    <property type="match status" value="1"/>
</dbReference>
<dbReference type="SUPFAM" id="SSF56801">
    <property type="entry name" value="Acetyl-CoA synthetase-like"/>
    <property type="match status" value="1"/>
</dbReference>
<sequence>MQAKIPQSYLPDEAEHPDLVHAVPEVHYPETINAATELVDRHVTEGRGDNVAIHFKSEKITYSELQEQINRLGNALLELGVEPGDRVVVRFTNRPEAIVSCLATQKIGAVPLPSMKLLRAKELTYIINDAEATAAVVYDDLLDEIEAAHDDLETLEEIIVAERNGIGHDFHSYNDLINDTSPELSRHETHRGDPALMLYTSGTTGKSKGTFHTHRQLLATADTYARYCIEPTEDDVFGGNPPLPFAYGYGDLVTFPLRFGASTSLVENASPQTLLETIENHGITVFCSIPTAYNQILSKHPNGPEKYDVSSLRLGVSAGEPLTPHTFEQIKQEYGIEILDGIGTTEMLHIFVSHRHTDEIDPTATGFPVPGYECRIVDPDTGEDLPRGTPGLLAVRGPTGMTYWNRPDKQTEAVDDGWSLPGDIFVQREDGRFEYKSRHDDLIISSGYNIPGPEVEAILEEHEAVSEVAVIGSPHEQRGQIVKAVIVPNDEISVDSGLIDELQNSVKKTLAPYKYPREIEFVDKLPRTETGKIQRIKLREQEQDHAENPV</sequence>
<dbReference type="InterPro" id="IPR011957">
    <property type="entry name" value="Benz_CoA_lig"/>
</dbReference>
<dbReference type="GO" id="GO:0016405">
    <property type="term" value="F:CoA-ligase activity"/>
    <property type="evidence" value="ECO:0007669"/>
    <property type="project" value="InterPro"/>
</dbReference>
<dbReference type="GO" id="GO:0005524">
    <property type="term" value="F:ATP binding"/>
    <property type="evidence" value="ECO:0007669"/>
    <property type="project" value="InterPro"/>
</dbReference>
<dbReference type="PANTHER" id="PTHR43352">
    <property type="entry name" value="ACETYL-COA SYNTHETASE"/>
    <property type="match status" value="1"/>
</dbReference>
<dbReference type="InterPro" id="IPR000873">
    <property type="entry name" value="AMP-dep_synth/lig_dom"/>
</dbReference>
<comment type="caution">
    <text evidence="4">The sequence shown here is derived from an EMBL/GenBank/DDBJ whole genome shotgun (WGS) entry which is preliminary data.</text>
</comment>
<keyword evidence="1" id="KW-0436">Ligase</keyword>
<dbReference type="GO" id="GO:0016878">
    <property type="term" value="F:acid-thiol ligase activity"/>
    <property type="evidence" value="ECO:0007669"/>
    <property type="project" value="TreeGrafter"/>
</dbReference>
<dbReference type="Gene3D" id="3.40.50.12780">
    <property type="entry name" value="N-terminal domain of ligase-like"/>
    <property type="match status" value="1"/>
</dbReference>
<dbReference type="InterPro" id="IPR020845">
    <property type="entry name" value="AMP-binding_CS"/>
</dbReference>
<keyword evidence="5" id="KW-1185">Reference proteome</keyword>
<gene>
    <name evidence="4" type="ORF">GCM10025751_27330</name>
</gene>
<dbReference type="InterPro" id="IPR025110">
    <property type="entry name" value="AMP-bd_C"/>
</dbReference>
<evidence type="ECO:0000256" key="1">
    <source>
        <dbReference type="ARBA" id="ARBA00022598"/>
    </source>
</evidence>
<evidence type="ECO:0000259" key="2">
    <source>
        <dbReference type="Pfam" id="PF00501"/>
    </source>
</evidence>
<feature type="domain" description="AMP-binding enzyme C-terminal" evidence="3">
    <location>
        <begin position="454"/>
        <end position="532"/>
    </location>
</feature>
<reference evidence="4 5" key="1">
    <citation type="journal article" date="2019" name="Int. J. Syst. Evol. Microbiol.">
        <title>The Global Catalogue of Microorganisms (GCM) 10K type strain sequencing project: providing services to taxonomists for standard genome sequencing and annotation.</title>
        <authorList>
            <consortium name="The Broad Institute Genomics Platform"/>
            <consortium name="The Broad Institute Genome Sequencing Center for Infectious Disease"/>
            <person name="Wu L."/>
            <person name="Ma J."/>
        </authorList>
    </citation>
    <scope>NUCLEOTIDE SEQUENCE [LARGE SCALE GENOMIC DNA]</scope>
    <source>
        <strain evidence="4 5">JCM 17504</strain>
    </source>
</reference>
<dbReference type="PROSITE" id="PS00455">
    <property type="entry name" value="AMP_BINDING"/>
    <property type="match status" value="1"/>
</dbReference>
<organism evidence="4 5">
    <name type="scientific">Haladaptatus pallidirubidus</name>
    <dbReference type="NCBI Taxonomy" id="1008152"/>
    <lineage>
        <taxon>Archaea</taxon>
        <taxon>Methanobacteriati</taxon>
        <taxon>Methanobacteriota</taxon>
        <taxon>Stenosarchaea group</taxon>
        <taxon>Halobacteria</taxon>
        <taxon>Halobacteriales</taxon>
        <taxon>Haladaptataceae</taxon>
        <taxon>Haladaptatus</taxon>
    </lineage>
</organism>
<evidence type="ECO:0000259" key="3">
    <source>
        <dbReference type="Pfam" id="PF13193"/>
    </source>
</evidence>
<protein>
    <submittedName>
        <fullName evidence="4">AMP-binding protein</fullName>
    </submittedName>
</protein>
<name>A0AAV3UIG4_9EURY</name>
<dbReference type="EMBL" id="BAABKX010000009">
    <property type="protein sequence ID" value="GAA5051787.1"/>
    <property type="molecule type" value="Genomic_DNA"/>
</dbReference>
<dbReference type="Proteomes" id="UP001501729">
    <property type="component" value="Unassembled WGS sequence"/>
</dbReference>
<evidence type="ECO:0000313" key="5">
    <source>
        <dbReference type="Proteomes" id="UP001501729"/>
    </source>
</evidence>
<dbReference type="GeneID" id="68615481"/>
<dbReference type="AlphaFoldDB" id="A0AAV3UIG4"/>
<dbReference type="Pfam" id="PF00501">
    <property type="entry name" value="AMP-binding"/>
    <property type="match status" value="1"/>
</dbReference>
<dbReference type="InterPro" id="IPR045851">
    <property type="entry name" value="AMP-bd_C_sf"/>
</dbReference>
<dbReference type="GO" id="GO:0044550">
    <property type="term" value="P:secondary metabolite biosynthetic process"/>
    <property type="evidence" value="ECO:0007669"/>
    <property type="project" value="TreeGrafter"/>
</dbReference>
<dbReference type="Pfam" id="PF13193">
    <property type="entry name" value="AMP-binding_C"/>
    <property type="match status" value="1"/>
</dbReference>
<dbReference type="InterPro" id="IPR042099">
    <property type="entry name" value="ANL_N_sf"/>
</dbReference>
<proteinExistence type="predicted"/>
<feature type="domain" description="AMP-dependent synthetase/ligase" evidence="2">
    <location>
        <begin position="44"/>
        <end position="401"/>
    </location>
</feature>
<dbReference type="PANTHER" id="PTHR43352:SF1">
    <property type="entry name" value="ANTHRANILATE--COA LIGASE"/>
    <property type="match status" value="1"/>
</dbReference>